<dbReference type="Pfam" id="PF07883">
    <property type="entry name" value="Cupin_2"/>
    <property type="match status" value="1"/>
</dbReference>
<accession>A0A8B2NUW4</accession>
<comment type="caution">
    <text evidence="3">The sequence shown here is derived from an EMBL/GenBank/DDBJ whole genome shotgun (WGS) entry which is preliminary data.</text>
</comment>
<dbReference type="PANTHER" id="PTHR46797">
    <property type="entry name" value="HTH-TYPE TRANSCRIPTIONAL REGULATOR"/>
    <property type="match status" value="1"/>
</dbReference>
<dbReference type="Gene3D" id="2.60.120.10">
    <property type="entry name" value="Jelly Rolls"/>
    <property type="match status" value="1"/>
</dbReference>
<dbReference type="SMART" id="SM00530">
    <property type="entry name" value="HTH_XRE"/>
    <property type="match status" value="1"/>
</dbReference>
<dbReference type="Gene3D" id="1.10.260.40">
    <property type="entry name" value="lambda repressor-like DNA-binding domains"/>
    <property type="match status" value="1"/>
</dbReference>
<gene>
    <name evidence="3" type="ORF">DLJ53_12045</name>
</gene>
<dbReference type="CDD" id="cd02209">
    <property type="entry name" value="cupin_XRE_C"/>
    <property type="match status" value="1"/>
</dbReference>
<sequence length="221" mass="23886">MLKHGACHLARNSEATPALSGSGTDPATVDEFGVPLVGSNIKRLRKERGLALTALSKLAQVSVGMLSQIERDAANPSLKVLTKIRFALDVPLAALFGEPTETTDTPTFVRRGDSRPFLDFGPDRMVKELLSPGVARNLEMMILHIPPGGNSGDQPLKFVAEKGGVVLDGTLWLTVDGRTVRCNAGDSFQFDSDLEHSFGNDTESPCRVLWIIAQPVTERHL</sequence>
<dbReference type="InterPro" id="IPR011051">
    <property type="entry name" value="RmlC_Cupin_sf"/>
</dbReference>
<dbReference type="PROSITE" id="PS50943">
    <property type="entry name" value="HTH_CROC1"/>
    <property type="match status" value="1"/>
</dbReference>
<dbReference type="Pfam" id="PF01381">
    <property type="entry name" value="HTH_3"/>
    <property type="match status" value="1"/>
</dbReference>
<dbReference type="EMBL" id="QHHQ01000002">
    <property type="protein sequence ID" value="RAI02098.1"/>
    <property type="molecule type" value="Genomic_DNA"/>
</dbReference>
<keyword evidence="4" id="KW-1185">Reference proteome</keyword>
<dbReference type="PANTHER" id="PTHR46797:SF2">
    <property type="entry name" value="TRANSCRIPTIONAL REGULATOR"/>
    <property type="match status" value="1"/>
</dbReference>
<dbReference type="SUPFAM" id="SSF47413">
    <property type="entry name" value="lambda repressor-like DNA-binding domains"/>
    <property type="match status" value="1"/>
</dbReference>
<dbReference type="SUPFAM" id="SSF51182">
    <property type="entry name" value="RmlC-like cupins"/>
    <property type="match status" value="1"/>
</dbReference>
<dbReference type="CDD" id="cd00093">
    <property type="entry name" value="HTH_XRE"/>
    <property type="match status" value="1"/>
</dbReference>
<proteinExistence type="predicted"/>
<keyword evidence="1" id="KW-0238">DNA-binding</keyword>
<dbReference type="GO" id="GO:0003677">
    <property type="term" value="F:DNA binding"/>
    <property type="evidence" value="ECO:0007669"/>
    <property type="project" value="UniProtKB-KW"/>
</dbReference>
<reference evidence="3 4" key="1">
    <citation type="submission" date="2018-05" db="EMBL/GenBank/DDBJ databases">
        <title>Acuticoccus sediminis sp. nov., isolated from deep-sea sediment of Indian Ocean.</title>
        <authorList>
            <person name="Liu X."/>
            <person name="Lai Q."/>
            <person name="Du Y."/>
            <person name="Sun F."/>
            <person name="Zhang X."/>
            <person name="Wang S."/>
            <person name="Shao Z."/>
        </authorList>
    </citation>
    <scope>NUCLEOTIDE SEQUENCE [LARGE SCALE GENOMIC DNA]</scope>
    <source>
        <strain evidence="3 4">PTG4-2</strain>
    </source>
</reference>
<dbReference type="InterPro" id="IPR010982">
    <property type="entry name" value="Lambda_DNA-bd_dom_sf"/>
</dbReference>
<dbReference type="AlphaFoldDB" id="A0A8B2NUW4"/>
<dbReference type="GO" id="GO:0005829">
    <property type="term" value="C:cytosol"/>
    <property type="evidence" value="ECO:0007669"/>
    <property type="project" value="TreeGrafter"/>
</dbReference>
<dbReference type="InterPro" id="IPR001387">
    <property type="entry name" value="Cro/C1-type_HTH"/>
</dbReference>
<dbReference type="InterPro" id="IPR013096">
    <property type="entry name" value="Cupin_2"/>
</dbReference>
<dbReference type="OrthoDB" id="9814751at2"/>
<name>A0A8B2NUW4_9HYPH</name>
<organism evidence="3 4">
    <name type="scientific">Acuticoccus sediminis</name>
    <dbReference type="NCBI Taxonomy" id="2184697"/>
    <lineage>
        <taxon>Bacteria</taxon>
        <taxon>Pseudomonadati</taxon>
        <taxon>Pseudomonadota</taxon>
        <taxon>Alphaproteobacteria</taxon>
        <taxon>Hyphomicrobiales</taxon>
        <taxon>Amorphaceae</taxon>
        <taxon>Acuticoccus</taxon>
    </lineage>
</organism>
<evidence type="ECO:0000259" key="2">
    <source>
        <dbReference type="PROSITE" id="PS50943"/>
    </source>
</evidence>
<evidence type="ECO:0000313" key="4">
    <source>
        <dbReference type="Proteomes" id="UP000249590"/>
    </source>
</evidence>
<dbReference type="InterPro" id="IPR014710">
    <property type="entry name" value="RmlC-like_jellyroll"/>
</dbReference>
<dbReference type="InterPro" id="IPR050807">
    <property type="entry name" value="TransReg_Diox_bact_type"/>
</dbReference>
<dbReference type="GO" id="GO:0003700">
    <property type="term" value="F:DNA-binding transcription factor activity"/>
    <property type="evidence" value="ECO:0007669"/>
    <property type="project" value="TreeGrafter"/>
</dbReference>
<evidence type="ECO:0000313" key="3">
    <source>
        <dbReference type="EMBL" id="RAI02098.1"/>
    </source>
</evidence>
<dbReference type="Proteomes" id="UP000249590">
    <property type="component" value="Unassembled WGS sequence"/>
</dbReference>
<protein>
    <submittedName>
        <fullName evidence="3">Transcriptional regulator</fullName>
    </submittedName>
</protein>
<feature type="domain" description="HTH cro/C1-type" evidence="2">
    <location>
        <begin position="41"/>
        <end position="95"/>
    </location>
</feature>
<evidence type="ECO:0000256" key="1">
    <source>
        <dbReference type="ARBA" id="ARBA00023125"/>
    </source>
</evidence>